<keyword evidence="2 3" id="KW-0081">Bacteriolytic enzyme</keyword>
<comment type="caution">
    <text evidence="4">The sequence shown here is derived from an EMBL/GenBank/DDBJ whole genome shotgun (WGS) entry which is preliminary data.</text>
</comment>
<evidence type="ECO:0000313" key="5">
    <source>
        <dbReference type="Proteomes" id="UP001149314"/>
    </source>
</evidence>
<dbReference type="GO" id="GO:0003796">
    <property type="term" value="F:lysozyme activity"/>
    <property type="evidence" value="ECO:0007669"/>
    <property type="project" value="UniProtKB-EC"/>
</dbReference>
<proteinExistence type="inferred from homology"/>
<dbReference type="InterPro" id="IPR052619">
    <property type="entry name" value="Phage_lysozyme-like"/>
</dbReference>
<dbReference type="Gene3D" id="1.10.530.40">
    <property type="match status" value="1"/>
</dbReference>
<dbReference type="InterPro" id="IPR002196">
    <property type="entry name" value="Glyco_hydro_24"/>
</dbReference>
<dbReference type="PANTHER" id="PTHR37406:SF1">
    <property type="entry name" value="T4-TYPE LYSOZYME 1-RELATED"/>
    <property type="match status" value="1"/>
</dbReference>
<dbReference type="EC" id="3.2.1.17" evidence="3"/>
<protein>
    <recommendedName>
        <fullName evidence="3">Lysozyme</fullName>
        <ecNumber evidence="3">3.2.1.17</ecNumber>
    </recommendedName>
</protein>
<reference evidence="4" key="1">
    <citation type="journal article" date="2023" name="Genes Genomics">
        <title>Genomic insights of Leclercia adecarboxylata strains linked to an outbreak in public hospitals in Mexico.</title>
        <authorList>
            <person name="Barrios-Villa E."/>
            <person name="Pacheco-Flores B."/>
            <person name="Lozano-Zarain P."/>
            <person name="Del Campo-Ortega R."/>
            <person name="de Jesus Ascencio-Montiel I."/>
            <person name="Gonzalez-Leon M."/>
            <person name="Camorlinga-Ponce M."/>
            <person name="Gaytan Cervantes F.J."/>
            <person name="Gonzalez Torres C."/>
            <person name="Aguilar E."/>
            <person name="Gonzalez Ibarra J."/>
            <person name="Torres Lopez F.J."/>
            <person name="Rosas-Vargas H."/>
            <person name="Gonzalez-Bonilla C.R."/>
            <person name="Del Carmen Rocha-Gracia R."/>
        </authorList>
    </citation>
    <scope>NUCLEOTIDE SEQUENCE</scope>
    <source>
        <strain evidence="4">Lac40</strain>
    </source>
</reference>
<evidence type="ECO:0000256" key="3">
    <source>
        <dbReference type="RuleBase" id="RU003788"/>
    </source>
</evidence>
<dbReference type="PANTHER" id="PTHR37406">
    <property type="entry name" value="T4-TYPE LYSOZYME 1-RELATED"/>
    <property type="match status" value="1"/>
</dbReference>
<keyword evidence="1 3" id="KW-0929">Antimicrobial</keyword>
<sequence length="154" mass="17883">MSIETEVIELLKKLEGTKQYQTKMKYFRNGLFHIYKDSEGFETIGYGHLVKASERSKLVNGITEQQAEQLLLVDYQKAKRDADSFNLDLPERWNALVSILVFQLGKAGYSKFIKHLAALQNRNYATAIAELKNSKLYQQTPNRIDQMLYWVTNQ</sequence>
<evidence type="ECO:0000313" key="4">
    <source>
        <dbReference type="EMBL" id="MDC6639538.1"/>
    </source>
</evidence>
<dbReference type="InterPro" id="IPR023346">
    <property type="entry name" value="Lysozyme-like_dom_sf"/>
</dbReference>
<dbReference type="GO" id="GO:0009253">
    <property type="term" value="P:peptidoglycan catabolic process"/>
    <property type="evidence" value="ECO:0007669"/>
    <property type="project" value="InterPro"/>
</dbReference>
<dbReference type="GO" id="GO:0016998">
    <property type="term" value="P:cell wall macromolecule catabolic process"/>
    <property type="evidence" value="ECO:0007669"/>
    <property type="project" value="InterPro"/>
</dbReference>
<dbReference type="GO" id="GO:0042742">
    <property type="term" value="P:defense response to bacterium"/>
    <property type="evidence" value="ECO:0007669"/>
    <property type="project" value="UniProtKB-KW"/>
</dbReference>
<dbReference type="Pfam" id="PF00959">
    <property type="entry name" value="Phage_lysozyme"/>
    <property type="match status" value="1"/>
</dbReference>
<evidence type="ECO:0000256" key="1">
    <source>
        <dbReference type="ARBA" id="ARBA00022529"/>
    </source>
</evidence>
<comment type="similarity">
    <text evidence="3">Belongs to the glycosyl hydrolase 24 family.</text>
</comment>
<comment type="catalytic activity">
    <reaction evidence="3">
        <text>Hydrolysis of (1-&gt;4)-beta-linkages between N-acetylmuramic acid and N-acetyl-D-glucosamine residues in a peptidoglycan and between N-acetyl-D-glucosamine residues in chitodextrins.</text>
        <dbReference type="EC" id="3.2.1.17"/>
    </reaction>
</comment>
<keyword evidence="3" id="KW-0326">Glycosidase</keyword>
<evidence type="ECO:0000256" key="2">
    <source>
        <dbReference type="ARBA" id="ARBA00022638"/>
    </source>
</evidence>
<dbReference type="SUPFAM" id="SSF53955">
    <property type="entry name" value="Lysozyme-like"/>
    <property type="match status" value="1"/>
</dbReference>
<dbReference type="AlphaFoldDB" id="A0A9X3YBQ2"/>
<dbReference type="Proteomes" id="UP001149314">
    <property type="component" value="Unassembled WGS sequence"/>
</dbReference>
<organism evidence="4 5">
    <name type="scientific">Leclercia adecarboxylata</name>
    <dbReference type="NCBI Taxonomy" id="83655"/>
    <lineage>
        <taxon>Bacteria</taxon>
        <taxon>Pseudomonadati</taxon>
        <taxon>Pseudomonadota</taxon>
        <taxon>Gammaproteobacteria</taxon>
        <taxon>Enterobacterales</taxon>
        <taxon>Enterobacteriaceae</taxon>
        <taxon>Leclercia</taxon>
    </lineage>
</organism>
<dbReference type="EMBL" id="JAOURS010000015">
    <property type="protein sequence ID" value="MDC6639538.1"/>
    <property type="molecule type" value="Genomic_DNA"/>
</dbReference>
<gene>
    <name evidence="4" type="ORF">OEZ79_14945</name>
</gene>
<dbReference type="RefSeq" id="WP_191152906.1">
    <property type="nucleotide sequence ID" value="NZ_CP060824.1"/>
</dbReference>
<keyword evidence="3 4" id="KW-0378">Hydrolase</keyword>
<dbReference type="InterPro" id="IPR023347">
    <property type="entry name" value="Lysozyme_dom_sf"/>
</dbReference>
<name>A0A9X3YBQ2_9ENTR</name>
<accession>A0A9X3YBQ2</accession>
<dbReference type="GO" id="GO:0031640">
    <property type="term" value="P:killing of cells of another organism"/>
    <property type="evidence" value="ECO:0007669"/>
    <property type="project" value="UniProtKB-KW"/>
</dbReference>